<protein>
    <submittedName>
        <fullName evidence="3">Carboxylesterase NlhH</fullName>
    </submittedName>
</protein>
<sequence>MTFVNEEPVMTYRPVPFDPAIEPELARLVPEDSPGYTPETLPAMRQAMAAMVRPAAQVVGDAPVDLVERTVPGPDGAPDLEVTILSPRDRDGSVPALYNIHGGGMMVGHRDMDVPRLLALVLELGVVAVNVEYRLAPEHPHPAPVEDCYAGLVWTVKNAEELGIDPDRVVVMGGSAGGGLSAGVALLARDRGGPRLAGQLLLCPMIDDRNTTVASHQYSGLGTWSREANVAGWRSLLGDAAGTDEVSPYAAPARATDLSELPPAFIEVGSAEPFRDEDTEYALRIWATGGQAELHVWSGAFHGFDIYVPDWPISQEALRTRTSWLRRTLGLGR</sequence>
<feature type="domain" description="Alpha/beta hydrolase fold-3" evidence="2">
    <location>
        <begin position="99"/>
        <end position="304"/>
    </location>
</feature>
<dbReference type="Proteomes" id="UP000763557">
    <property type="component" value="Unassembled WGS sequence"/>
</dbReference>
<comment type="caution">
    <text evidence="3">The sequence shown here is derived from an EMBL/GenBank/DDBJ whole genome shotgun (WGS) entry which is preliminary data.</text>
</comment>
<accession>A0ABX2FFP9</accession>
<dbReference type="Gene3D" id="3.40.50.1820">
    <property type="entry name" value="alpha/beta hydrolase"/>
    <property type="match status" value="1"/>
</dbReference>
<evidence type="ECO:0000259" key="2">
    <source>
        <dbReference type="Pfam" id="PF07859"/>
    </source>
</evidence>
<dbReference type="SUPFAM" id="SSF53474">
    <property type="entry name" value="alpha/beta-Hydrolases"/>
    <property type="match status" value="1"/>
</dbReference>
<dbReference type="InterPro" id="IPR029058">
    <property type="entry name" value="AB_hydrolase_fold"/>
</dbReference>
<dbReference type="EMBL" id="JAAATY010000035">
    <property type="protein sequence ID" value="NRN70211.1"/>
    <property type="molecule type" value="Genomic_DNA"/>
</dbReference>
<organism evidence="3 4">
    <name type="scientific">Kibdelosporangium persicum</name>
    <dbReference type="NCBI Taxonomy" id="2698649"/>
    <lineage>
        <taxon>Bacteria</taxon>
        <taxon>Bacillati</taxon>
        <taxon>Actinomycetota</taxon>
        <taxon>Actinomycetes</taxon>
        <taxon>Pseudonocardiales</taxon>
        <taxon>Pseudonocardiaceae</taxon>
        <taxon>Kibdelosporangium</taxon>
    </lineage>
</organism>
<reference evidence="3 4" key="1">
    <citation type="submission" date="2020-01" db="EMBL/GenBank/DDBJ databases">
        <title>Kibdelosporangium persica a novel Actinomycetes from a hot desert in Iran.</title>
        <authorList>
            <person name="Safaei N."/>
            <person name="Zaburannyi N."/>
            <person name="Mueller R."/>
            <person name="Wink J."/>
        </authorList>
    </citation>
    <scope>NUCLEOTIDE SEQUENCE [LARGE SCALE GENOMIC DNA]</scope>
    <source>
        <strain evidence="3 4">4NS15</strain>
    </source>
</reference>
<proteinExistence type="predicted"/>
<keyword evidence="1" id="KW-0378">Hydrolase</keyword>
<dbReference type="InterPro" id="IPR050300">
    <property type="entry name" value="GDXG_lipolytic_enzyme"/>
</dbReference>
<dbReference type="PANTHER" id="PTHR48081">
    <property type="entry name" value="AB HYDROLASE SUPERFAMILY PROTEIN C4A8.06C"/>
    <property type="match status" value="1"/>
</dbReference>
<name>A0ABX2FFP9_9PSEU</name>
<evidence type="ECO:0000313" key="3">
    <source>
        <dbReference type="EMBL" id="NRN70211.1"/>
    </source>
</evidence>
<dbReference type="Pfam" id="PF07859">
    <property type="entry name" value="Abhydrolase_3"/>
    <property type="match status" value="1"/>
</dbReference>
<dbReference type="PANTHER" id="PTHR48081:SF8">
    <property type="entry name" value="ALPHA_BETA HYDROLASE FOLD-3 DOMAIN-CONTAINING PROTEIN-RELATED"/>
    <property type="match status" value="1"/>
</dbReference>
<evidence type="ECO:0000313" key="4">
    <source>
        <dbReference type="Proteomes" id="UP000763557"/>
    </source>
</evidence>
<evidence type="ECO:0000256" key="1">
    <source>
        <dbReference type="ARBA" id="ARBA00022801"/>
    </source>
</evidence>
<keyword evidence="4" id="KW-1185">Reference proteome</keyword>
<dbReference type="InterPro" id="IPR013094">
    <property type="entry name" value="AB_hydrolase_3"/>
</dbReference>
<gene>
    <name evidence="3" type="ORF">GC106_74760</name>
</gene>